<dbReference type="InterPro" id="IPR058912">
    <property type="entry name" value="HTH_animal"/>
</dbReference>
<dbReference type="Proteomes" id="UP000663872">
    <property type="component" value="Unassembled WGS sequence"/>
</dbReference>
<dbReference type="PANTHER" id="PTHR21301:SF10">
    <property type="entry name" value="REVERSE TRANSCRIPTASE DOMAIN-CONTAINING PROTEIN"/>
    <property type="match status" value="1"/>
</dbReference>
<organism evidence="2 3">
    <name type="scientific">Rotaria socialis</name>
    <dbReference type="NCBI Taxonomy" id="392032"/>
    <lineage>
        <taxon>Eukaryota</taxon>
        <taxon>Metazoa</taxon>
        <taxon>Spiralia</taxon>
        <taxon>Gnathifera</taxon>
        <taxon>Rotifera</taxon>
        <taxon>Eurotatoria</taxon>
        <taxon>Bdelloidea</taxon>
        <taxon>Philodinida</taxon>
        <taxon>Philodinidae</taxon>
        <taxon>Rotaria</taxon>
    </lineage>
</organism>
<dbReference type="AlphaFoldDB" id="A0A818ERF6"/>
<dbReference type="PANTHER" id="PTHR21301">
    <property type="entry name" value="REVERSE TRANSCRIPTASE"/>
    <property type="match status" value="1"/>
</dbReference>
<reference evidence="2" key="1">
    <citation type="submission" date="2021-02" db="EMBL/GenBank/DDBJ databases">
        <authorList>
            <person name="Nowell W R."/>
        </authorList>
    </citation>
    <scope>NUCLEOTIDE SEQUENCE</scope>
</reference>
<feature type="non-terminal residue" evidence="2">
    <location>
        <position position="1"/>
    </location>
</feature>
<evidence type="ECO:0000313" key="2">
    <source>
        <dbReference type="EMBL" id="CAF3462972.1"/>
    </source>
</evidence>
<sequence length="779" mass="91759">TTPLTTMNSETTNNRLNTFTLNVLPLSTKTRFKFIKESYGYNCYKLYQSYENKTIKLACLFSDLKYLYQCKSNNLMPKFLQFKLANRELVYTRSYKKCQNILLKEEIHLKKNNIKYTSMIKENLYNELVNIFPHAVMTKINQILDEIQFKTDRVKYRTHCRKFNNLMFFRNQQQQRRENERLLLNTKLMNKLINIDNEKEKETEPKLIWNLSNRDLTKEEIRELEKGISYNRPSAINRSEVIANIEYLFHNSSTVQKESTDFKKWDENPDNISNKEIRTLEPKQLSLAADLKNATENFFNQAHMSIKTKQNKIMNQHNNQQLLLNLSKDPSILITKPDKGRGVVILNRNDYIQKLEQILSDSTKFKLLDKDPTSSRENALTALLRQMKNEEYLTENQYRYIKPVNSIPARLYGLPKVHKITIENEKVCNVPLRSIVSCIQSYNYRLGKFLAGIIKPIRDSTYSLKNTNEFLKFLKENKGFSKSNKMISFDIESLFANIPVDETIEIICNELYCTNPKLKPFIPEHYFCELLEFATKYTHFLFNKKYYDQADGVSMGTPLPAIFAEIFMANFEEEHLSGLLNNNDSKLLLWRRYVDDTYTIFKADAGEDEIRQLLNTFHPSIKFTTEPEANNTIPFLDVLVKRHDSGFDTTVYRKKTTTKLMLKWDSLIPTAYKRSSIISLVTRAIRICSKYGPLHDEFQQIRLMANFNGYPSDFVEKIIKKYLDKLYRPKDTENQIQQTSNEIINYKYIQLPYIGAPSYAYAKRLKSIIQKMIQQHNLE</sequence>
<protein>
    <recommendedName>
        <fullName evidence="1">Reverse transcriptase domain-containing protein</fullName>
    </recommendedName>
</protein>
<feature type="domain" description="Reverse transcriptase" evidence="1">
    <location>
        <begin position="395"/>
        <end position="669"/>
    </location>
</feature>
<dbReference type="CDD" id="cd00304">
    <property type="entry name" value="RT_like"/>
    <property type="match status" value="1"/>
</dbReference>
<name>A0A818ERF6_9BILA</name>
<dbReference type="Pfam" id="PF26215">
    <property type="entry name" value="HTH_animal"/>
    <property type="match status" value="1"/>
</dbReference>
<comment type="caution">
    <text evidence="2">The sequence shown here is derived from an EMBL/GenBank/DDBJ whole genome shotgun (WGS) entry which is preliminary data.</text>
</comment>
<accession>A0A818ERF6</accession>
<dbReference type="InterPro" id="IPR000477">
    <property type="entry name" value="RT_dom"/>
</dbReference>
<evidence type="ECO:0000259" key="1">
    <source>
        <dbReference type="PROSITE" id="PS50878"/>
    </source>
</evidence>
<dbReference type="PROSITE" id="PS50878">
    <property type="entry name" value="RT_POL"/>
    <property type="match status" value="1"/>
</dbReference>
<gene>
    <name evidence="2" type="ORF">GRG538_LOCUS15073</name>
</gene>
<proteinExistence type="predicted"/>
<dbReference type="EMBL" id="CAJNYT010002328">
    <property type="protein sequence ID" value="CAF3462972.1"/>
    <property type="molecule type" value="Genomic_DNA"/>
</dbReference>
<evidence type="ECO:0000313" key="3">
    <source>
        <dbReference type="Proteomes" id="UP000663872"/>
    </source>
</evidence>